<accession>A0AA45L5J3</accession>
<evidence type="ECO:0000256" key="1">
    <source>
        <dbReference type="SAM" id="Phobius"/>
    </source>
</evidence>
<dbReference type="AlphaFoldDB" id="A0AA45L5J3"/>
<dbReference type="Proteomes" id="UP000677152">
    <property type="component" value="Chromosome"/>
</dbReference>
<dbReference type="EMBL" id="CP073249">
    <property type="protein sequence ID" value="QUF03786.1"/>
    <property type="molecule type" value="Genomic_DNA"/>
</dbReference>
<feature type="transmembrane region" description="Helical" evidence="1">
    <location>
        <begin position="46"/>
        <end position="64"/>
    </location>
</feature>
<keyword evidence="1" id="KW-0812">Transmembrane</keyword>
<reference evidence="2" key="1">
    <citation type="submission" date="2021-04" db="EMBL/GenBank/DDBJ databases">
        <title>Genomic sequence of Actinosynnema pretiosum subsp. pretiosum ATCC 31280 (C-14919).</title>
        <authorList>
            <person name="Bai L."/>
            <person name="Wang X."/>
            <person name="Xiao Y."/>
        </authorList>
    </citation>
    <scope>NUCLEOTIDE SEQUENCE</scope>
    <source>
        <strain evidence="2">ATCC 31280</strain>
    </source>
</reference>
<organism evidence="2 3">
    <name type="scientific">Actinosynnema pretiosum subsp. pretiosum</name>
    <dbReference type="NCBI Taxonomy" id="103721"/>
    <lineage>
        <taxon>Bacteria</taxon>
        <taxon>Bacillati</taxon>
        <taxon>Actinomycetota</taxon>
        <taxon>Actinomycetes</taxon>
        <taxon>Pseudonocardiales</taxon>
        <taxon>Pseudonocardiaceae</taxon>
        <taxon>Actinosynnema</taxon>
    </lineage>
</organism>
<gene>
    <name evidence="2" type="ORF">KCV87_31200</name>
</gene>
<keyword evidence="1" id="KW-1133">Transmembrane helix</keyword>
<protein>
    <submittedName>
        <fullName evidence="2">Uncharacterized protein</fullName>
    </submittedName>
</protein>
<sequence>MKQLRFALGIFGILCLIQGIGGLVQRQVNDYHGWYVMLYLFDDGTAQVVGSVAVIVLGVVLLYLTRDKKNAAS</sequence>
<keyword evidence="1" id="KW-0472">Membrane</keyword>
<evidence type="ECO:0000313" key="2">
    <source>
        <dbReference type="EMBL" id="QUF03786.1"/>
    </source>
</evidence>
<name>A0AA45L5J3_9PSEU</name>
<evidence type="ECO:0000313" key="3">
    <source>
        <dbReference type="Proteomes" id="UP000677152"/>
    </source>
</evidence>
<proteinExistence type="predicted"/>